<dbReference type="GO" id="GO:0016757">
    <property type="term" value="F:glycosyltransferase activity"/>
    <property type="evidence" value="ECO:0007669"/>
    <property type="project" value="UniProtKB-KW"/>
</dbReference>
<dbReference type="PANTHER" id="PTHR21329:SF3">
    <property type="entry name" value="PHOSPHATIDYLINOSITOL N-ACETYLGLUCOSAMINYLTRANSFERASE SUBUNIT Q"/>
    <property type="match status" value="1"/>
</dbReference>
<keyword evidence="1" id="KW-0812">Transmembrane</keyword>
<dbReference type="OrthoDB" id="70250at2759"/>
<dbReference type="PANTHER" id="PTHR21329">
    <property type="entry name" value="PHOSPHATIDYLINOSITOL N-ACETYLGLUCOSAMINYLTRANSFERASE SUBUNIT Q-RELATED"/>
    <property type="match status" value="1"/>
</dbReference>
<dbReference type="GO" id="GO:0016020">
    <property type="term" value="C:membrane"/>
    <property type="evidence" value="ECO:0007669"/>
    <property type="project" value="InterPro"/>
</dbReference>
<evidence type="ECO:0000313" key="3">
    <source>
        <dbReference type="Proteomes" id="UP000031036"/>
    </source>
</evidence>
<keyword evidence="2" id="KW-0808">Transferase</keyword>
<dbReference type="GO" id="GO:0006506">
    <property type="term" value="P:GPI anchor biosynthetic process"/>
    <property type="evidence" value="ECO:0007669"/>
    <property type="project" value="InterPro"/>
</dbReference>
<keyword evidence="2" id="KW-0328">Glycosyltransferase</keyword>
<evidence type="ECO:0000256" key="1">
    <source>
        <dbReference type="SAM" id="Phobius"/>
    </source>
</evidence>
<proteinExistence type="predicted"/>
<dbReference type="EMBL" id="JPKZ01022855">
    <property type="protein sequence ID" value="KHN70646.1"/>
    <property type="molecule type" value="Genomic_DNA"/>
</dbReference>
<accession>A0A0B2UHT6</accession>
<gene>
    <name evidence="2" type="primary">PIGQ</name>
    <name evidence="2" type="ORF">Tcan_14333</name>
</gene>
<reference evidence="2 3" key="1">
    <citation type="submission" date="2014-11" db="EMBL/GenBank/DDBJ databases">
        <title>Genetic blueprint of the zoonotic pathogen Toxocara canis.</title>
        <authorList>
            <person name="Zhu X.-Q."/>
            <person name="Korhonen P.K."/>
            <person name="Cai H."/>
            <person name="Young N.D."/>
            <person name="Nejsum P."/>
            <person name="von Samson-Himmelstjerna G."/>
            <person name="Boag P.R."/>
            <person name="Tan P."/>
            <person name="Li Q."/>
            <person name="Min J."/>
            <person name="Yang Y."/>
            <person name="Wang X."/>
            <person name="Fang X."/>
            <person name="Hall R.S."/>
            <person name="Hofmann A."/>
            <person name="Sternberg P.W."/>
            <person name="Jex A.R."/>
            <person name="Gasser R.B."/>
        </authorList>
    </citation>
    <scope>NUCLEOTIDE SEQUENCE [LARGE SCALE GENOMIC DNA]</scope>
    <source>
        <strain evidence="2">PN_DK_2014</strain>
    </source>
</reference>
<feature type="transmembrane region" description="Helical" evidence="1">
    <location>
        <begin position="124"/>
        <end position="154"/>
    </location>
</feature>
<dbReference type="STRING" id="6265.A0A0B2UHT6"/>
<keyword evidence="3" id="KW-1185">Reference proteome</keyword>
<protein>
    <submittedName>
        <fullName evidence="2">Phosphatidylinositol N-acetylglucosaminyltransferase subunit Q</fullName>
    </submittedName>
</protein>
<feature type="transmembrane region" description="Helical" evidence="1">
    <location>
        <begin position="82"/>
        <end position="103"/>
    </location>
</feature>
<dbReference type="Pfam" id="PF05024">
    <property type="entry name" value="Gpi1"/>
    <property type="match status" value="1"/>
</dbReference>
<dbReference type="GO" id="GO:0005783">
    <property type="term" value="C:endoplasmic reticulum"/>
    <property type="evidence" value="ECO:0007669"/>
    <property type="project" value="TreeGrafter"/>
</dbReference>
<keyword evidence="1" id="KW-0472">Membrane</keyword>
<evidence type="ECO:0000313" key="2">
    <source>
        <dbReference type="EMBL" id="KHN70646.1"/>
    </source>
</evidence>
<sequence length="182" mass="21039">MKQRRKNGPEWPHNESSTSWLSWSIIGEYIRSLIDRSAILARIKDKFSPPCRIRRQIIDSFLGILVWYLLVMMDLFPPDIFSVLTFTLISIEQLIIWISLYPAGLKLNSPLNSALSNFFLYHIYLWQTYLSVLSAWLGPTVLALSCVMGLSMFLATLSDLISLLTVHMFCFHVYSTRFVVLL</sequence>
<feature type="transmembrane region" description="Helical" evidence="1">
    <location>
        <begin position="57"/>
        <end position="76"/>
    </location>
</feature>
<dbReference type="Proteomes" id="UP000031036">
    <property type="component" value="Unassembled WGS sequence"/>
</dbReference>
<keyword evidence="1" id="KW-1133">Transmembrane helix</keyword>
<comment type="caution">
    <text evidence="2">The sequence shown here is derived from an EMBL/GenBank/DDBJ whole genome shotgun (WGS) entry which is preliminary data.</text>
</comment>
<dbReference type="AlphaFoldDB" id="A0A0B2UHT6"/>
<organism evidence="2 3">
    <name type="scientific">Toxocara canis</name>
    <name type="common">Canine roundworm</name>
    <dbReference type="NCBI Taxonomy" id="6265"/>
    <lineage>
        <taxon>Eukaryota</taxon>
        <taxon>Metazoa</taxon>
        <taxon>Ecdysozoa</taxon>
        <taxon>Nematoda</taxon>
        <taxon>Chromadorea</taxon>
        <taxon>Rhabditida</taxon>
        <taxon>Spirurina</taxon>
        <taxon>Ascaridomorpha</taxon>
        <taxon>Ascaridoidea</taxon>
        <taxon>Toxocaridae</taxon>
        <taxon>Toxocara</taxon>
    </lineage>
</organism>
<name>A0A0B2UHT6_TOXCA</name>
<feature type="transmembrane region" description="Helical" evidence="1">
    <location>
        <begin position="160"/>
        <end position="180"/>
    </location>
</feature>
<dbReference type="InterPro" id="IPR007720">
    <property type="entry name" value="PigQ/GPI1"/>
</dbReference>